<feature type="binding site" evidence="7">
    <location>
        <position position="15"/>
    </location>
    <ligand>
        <name>Mg(2+)</name>
        <dbReference type="ChEBI" id="CHEBI:18420"/>
        <label>1</label>
        <note>catalytic</note>
    </ligand>
</feature>
<evidence type="ECO:0000256" key="5">
    <source>
        <dbReference type="ARBA" id="ARBA00044465"/>
    </source>
</evidence>
<organism evidence="8">
    <name type="scientific">Strombidinopsis acuminata</name>
    <dbReference type="NCBI Taxonomy" id="141414"/>
    <lineage>
        <taxon>Eukaryota</taxon>
        <taxon>Sar</taxon>
        <taxon>Alveolata</taxon>
        <taxon>Ciliophora</taxon>
        <taxon>Intramacronucleata</taxon>
        <taxon>Spirotrichea</taxon>
        <taxon>Choreotrichia</taxon>
        <taxon>Choreotrichida</taxon>
        <taxon>Strombidinopsidae</taxon>
        <taxon>Strombidinopsis</taxon>
    </lineage>
</organism>
<feature type="binding site" evidence="7">
    <location>
        <position position="17"/>
    </location>
    <ligand>
        <name>Mg(2+)</name>
        <dbReference type="ChEBI" id="CHEBI:18420"/>
        <label>1</label>
        <note>catalytic</note>
    </ligand>
</feature>
<keyword evidence="2" id="KW-0452">Lithium</keyword>
<feature type="binding site" evidence="7">
    <location>
        <position position="165"/>
    </location>
    <ligand>
        <name>Mg(2+)</name>
        <dbReference type="ChEBI" id="CHEBI:18420"/>
        <label>1</label>
        <note>catalytic</note>
    </ligand>
</feature>
<dbReference type="SUPFAM" id="SSF56655">
    <property type="entry name" value="Carbohydrate phosphatase"/>
    <property type="match status" value="1"/>
</dbReference>
<evidence type="ECO:0000313" key="8">
    <source>
        <dbReference type="EMBL" id="CAE0519422.1"/>
    </source>
</evidence>
<dbReference type="Pfam" id="PF00459">
    <property type="entry name" value="Inositol_P"/>
    <property type="match status" value="1"/>
</dbReference>
<keyword evidence="3 7" id="KW-0479">Metal-binding</keyword>
<evidence type="ECO:0008006" key="9">
    <source>
        <dbReference type="Google" id="ProtNLM"/>
    </source>
</evidence>
<comment type="cofactor">
    <cofactor evidence="7">
        <name>Mg(2+)</name>
        <dbReference type="ChEBI" id="CHEBI:18420"/>
    </cofactor>
</comment>
<dbReference type="GO" id="GO:0004441">
    <property type="term" value="F:inositol-1,4-bisphosphate 1-phosphatase activity"/>
    <property type="evidence" value="ECO:0007669"/>
    <property type="project" value="UniProtKB-EC"/>
</dbReference>
<dbReference type="PANTHER" id="PTHR43028">
    <property type="entry name" value="3'(2'),5'-BISPHOSPHATE NUCLEOTIDASE 1"/>
    <property type="match status" value="1"/>
</dbReference>
<dbReference type="AlphaFoldDB" id="A0A7S3RC93"/>
<proteinExistence type="inferred from homology"/>
<keyword evidence="4 7" id="KW-0460">Magnesium</keyword>
<evidence type="ECO:0000256" key="3">
    <source>
        <dbReference type="ARBA" id="ARBA00022723"/>
    </source>
</evidence>
<dbReference type="EMBL" id="HBIQ01001945">
    <property type="protein sequence ID" value="CAE0519422.1"/>
    <property type="molecule type" value="Transcribed_RNA"/>
</dbReference>
<dbReference type="Gene3D" id="3.40.190.80">
    <property type="match status" value="1"/>
</dbReference>
<gene>
    <name evidence="8" type="ORF">SACU0126_LOCUS778</name>
</gene>
<evidence type="ECO:0000256" key="1">
    <source>
        <dbReference type="ARBA" id="ARBA00009759"/>
    </source>
</evidence>
<dbReference type="InterPro" id="IPR000760">
    <property type="entry name" value="Inositol_monophosphatase-like"/>
</dbReference>
<evidence type="ECO:0000256" key="7">
    <source>
        <dbReference type="PIRSR" id="PIRSR600760-2"/>
    </source>
</evidence>
<dbReference type="InterPro" id="IPR020583">
    <property type="entry name" value="Inositol_monoP_metal-BS"/>
</dbReference>
<protein>
    <recommendedName>
        <fullName evidence="9">3'(2'),5'-bisphosphate nucleotidase</fullName>
    </recommendedName>
</protein>
<evidence type="ECO:0000256" key="4">
    <source>
        <dbReference type="ARBA" id="ARBA00022842"/>
    </source>
</evidence>
<sequence length="229" mass="25520">MFETFNTKDAVVWIDPLDGTSDFVKGNLPAVTVLIGLSVKGFSRAGIVHTVFTPEDQTKGRTVFGTAEQGAYKIYFDKEMSDEAILSRDIEYIEPFNHVEEPAEDHKIRVAASLSHFSKQIEEIINAIDPVEIVRLGGAGNKCCNLAYGNVDSYIHPSPGLKNWDLCAPESLIKAMGGYSTNLFQERLVYNQDSVKLKGLILGRNPRMYNLITKRMGELLETMKTTVKL</sequence>
<accession>A0A7S3RC93</accession>
<dbReference type="PROSITE" id="PS00629">
    <property type="entry name" value="IMP_1"/>
    <property type="match status" value="1"/>
</dbReference>
<comment type="catalytic activity">
    <reaction evidence="5">
        <text>1D-myo-inositol 1,3,4-trisphosphate + H2O = 1D-myo-inositol 3,4-bisphosphate + phosphate</text>
        <dbReference type="Rhea" id="RHEA:70319"/>
        <dbReference type="ChEBI" id="CHEBI:15377"/>
        <dbReference type="ChEBI" id="CHEBI:43474"/>
        <dbReference type="ChEBI" id="CHEBI:58414"/>
        <dbReference type="ChEBI" id="CHEBI:83241"/>
    </reaction>
    <physiologicalReaction direction="left-to-right" evidence="5">
        <dbReference type="Rhea" id="RHEA:70320"/>
    </physiologicalReaction>
</comment>
<comment type="catalytic activity">
    <reaction evidence="6">
        <text>1D-myo-inositol 1,4-bisphosphate + H2O = 1D-myo-inositol 4-phosphate + phosphate</text>
        <dbReference type="Rhea" id="RHEA:15553"/>
        <dbReference type="ChEBI" id="CHEBI:15377"/>
        <dbReference type="ChEBI" id="CHEBI:43474"/>
        <dbReference type="ChEBI" id="CHEBI:58282"/>
        <dbReference type="ChEBI" id="CHEBI:58469"/>
        <dbReference type="EC" id="3.1.3.57"/>
    </reaction>
    <physiologicalReaction direction="left-to-right" evidence="6">
        <dbReference type="Rhea" id="RHEA:15554"/>
    </physiologicalReaction>
</comment>
<comment type="similarity">
    <text evidence="1">Belongs to the inositol monophosphatase superfamily.</text>
</comment>
<dbReference type="PANTHER" id="PTHR43028:SF5">
    <property type="entry name" value="3'(2'),5'-BISPHOSPHATE NUCLEOTIDASE 1"/>
    <property type="match status" value="1"/>
</dbReference>
<evidence type="ECO:0000256" key="6">
    <source>
        <dbReference type="ARBA" id="ARBA00044478"/>
    </source>
</evidence>
<evidence type="ECO:0000256" key="2">
    <source>
        <dbReference type="ARBA" id="ARBA00022671"/>
    </source>
</evidence>
<dbReference type="InterPro" id="IPR050725">
    <property type="entry name" value="CysQ/Inositol_MonoPase"/>
</dbReference>
<dbReference type="GO" id="GO:0046872">
    <property type="term" value="F:metal ion binding"/>
    <property type="evidence" value="ECO:0007669"/>
    <property type="project" value="UniProtKB-KW"/>
</dbReference>
<name>A0A7S3RC93_9SPIT</name>
<feature type="binding site" evidence="7">
    <location>
        <position position="18"/>
    </location>
    <ligand>
        <name>Mg(2+)</name>
        <dbReference type="ChEBI" id="CHEBI:18420"/>
        <label>1</label>
        <note>catalytic</note>
    </ligand>
</feature>
<reference evidence="8" key="1">
    <citation type="submission" date="2021-01" db="EMBL/GenBank/DDBJ databases">
        <authorList>
            <person name="Corre E."/>
            <person name="Pelletier E."/>
            <person name="Niang G."/>
            <person name="Scheremetjew M."/>
            <person name="Finn R."/>
            <person name="Kale V."/>
            <person name="Holt S."/>
            <person name="Cochrane G."/>
            <person name="Meng A."/>
            <person name="Brown T."/>
            <person name="Cohen L."/>
        </authorList>
    </citation>
    <scope>NUCLEOTIDE SEQUENCE</scope>
    <source>
        <strain evidence="8">SPMC142</strain>
    </source>
</reference>
<dbReference type="Gene3D" id="3.30.540.10">
    <property type="entry name" value="Fructose-1,6-Bisphosphatase, subunit A, domain 1"/>
    <property type="match status" value="1"/>
</dbReference>